<dbReference type="InterPro" id="IPR051786">
    <property type="entry name" value="ASN_synthetase/amidase"/>
</dbReference>
<dbReference type="GO" id="GO:0004066">
    <property type="term" value="F:asparagine synthase (glutamine-hydrolyzing) activity"/>
    <property type="evidence" value="ECO:0007669"/>
    <property type="project" value="UniProtKB-EC"/>
</dbReference>
<evidence type="ECO:0000313" key="12">
    <source>
        <dbReference type="EMBL" id="MBK6263435.1"/>
    </source>
</evidence>
<evidence type="ECO:0000256" key="1">
    <source>
        <dbReference type="ARBA" id="ARBA00005187"/>
    </source>
</evidence>
<dbReference type="Pfam" id="PF13537">
    <property type="entry name" value="GATase_7"/>
    <property type="match status" value="1"/>
</dbReference>
<keyword evidence="13" id="KW-1185">Reference proteome</keyword>
<comment type="pathway">
    <text evidence="1">Amino-acid biosynthesis; L-asparagine biosynthesis; L-asparagine from L-aspartate (L-Gln route): step 1/1.</text>
</comment>
<evidence type="ECO:0000313" key="13">
    <source>
        <dbReference type="Proteomes" id="UP000611723"/>
    </source>
</evidence>
<evidence type="ECO:0000256" key="8">
    <source>
        <dbReference type="PIRSR" id="PIRSR001589-1"/>
    </source>
</evidence>
<dbReference type="Pfam" id="PF00733">
    <property type="entry name" value="Asn_synthase"/>
    <property type="match status" value="1"/>
</dbReference>
<dbReference type="InterPro" id="IPR033738">
    <property type="entry name" value="AsnB_N"/>
</dbReference>
<dbReference type="InterPro" id="IPR029055">
    <property type="entry name" value="Ntn_hydrolases_N"/>
</dbReference>
<evidence type="ECO:0000256" key="6">
    <source>
        <dbReference type="ARBA" id="ARBA00022962"/>
    </source>
</evidence>
<dbReference type="NCBIfam" id="TIGR01536">
    <property type="entry name" value="asn_synth_AEB"/>
    <property type="match status" value="1"/>
</dbReference>
<evidence type="ECO:0000259" key="11">
    <source>
        <dbReference type="PROSITE" id="PS51278"/>
    </source>
</evidence>
<dbReference type="PANTHER" id="PTHR43284:SF1">
    <property type="entry name" value="ASPARAGINE SYNTHETASE"/>
    <property type="match status" value="1"/>
</dbReference>
<feature type="active site" description="For GATase activity" evidence="8">
    <location>
        <position position="2"/>
    </location>
</feature>
<evidence type="ECO:0000256" key="2">
    <source>
        <dbReference type="ARBA" id="ARBA00005752"/>
    </source>
</evidence>
<sequence length="607" mass="69141">MCGIAGIWQKSGSLSKEKFKQALSLISHRGPDDQAVVANEHMIMGTQRLRIIAPDAGFQPMQDANGHSMVFNGAIYNYPELAKKMAINSRSDTEILFHGLIKSGEQMVSTLKGMFAFAFYDESSDAFLLARDRIGQKPLYYFQKEDCFLFASELKTIVQLMKMASFKPEINEEAIYHYLCLSNIPEPETIYKNVHAVKPGHILTFQNGKVLQNPYWTYTYQPKWQLSRQEIHETTLSLIQDATKMRLRADVPVGLFLSGGWDSSVIAYEAAKLNQDIKTYTVEYPFTTSQNESKIAQKTASALGLSHEIIPLKLEPLEMLQKVISTFDQPFADSSAIPNLAIAQAAGQHVKVMLNGDGGDEQFGGYRRYFLATHYSKFSFLKYLQPILPNAVRRSKLAFAKRIANISAMPAEEQYLGYTVDMWRDSTMEGIWKDKSMIRNTTKSLIANKNITGLSKLDELMNWDRHFNLLSGILVKMDRCSMAYSVEARSPFLDHELFDFTSRLPDSYKVAGFDRKVLLKDLYKDKLPKEVVTGKKISFEAPINNWLGHDFQPLVKDLLLNPQAKIYQYLQPLEVEKLISGNKYMELNVAYLIYSLLILELWLMENS</sequence>
<name>A0A934WV34_9BACT</name>
<evidence type="ECO:0000256" key="5">
    <source>
        <dbReference type="ARBA" id="ARBA00022840"/>
    </source>
</evidence>
<evidence type="ECO:0000256" key="10">
    <source>
        <dbReference type="PIRSR" id="PIRSR001589-3"/>
    </source>
</evidence>
<dbReference type="GO" id="GO:0006529">
    <property type="term" value="P:asparagine biosynthetic process"/>
    <property type="evidence" value="ECO:0007669"/>
    <property type="project" value="UniProtKB-KW"/>
</dbReference>
<feature type="binding site" evidence="9">
    <location>
        <position position="92"/>
    </location>
    <ligand>
        <name>L-glutamine</name>
        <dbReference type="ChEBI" id="CHEBI:58359"/>
    </ligand>
</feature>
<dbReference type="AlphaFoldDB" id="A0A934WV34"/>
<dbReference type="Gene3D" id="3.60.20.10">
    <property type="entry name" value="Glutamine Phosphoribosylpyrophosphate, subunit 1, domain 1"/>
    <property type="match status" value="1"/>
</dbReference>
<evidence type="ECO:0000256" key="3">
    <source>
        <dbReference type="ARBA" id="ARBA00012737"/>
    </source>
</evidence>
<dbReference type="InterPro" id="IPR014729">
    <property type="entry name" value="Rossmann-like_a/b/a_fold"/>
</dbReference>
<dbReference type="Proteomes" id="UP000611723">
    <property type="component" value="Unassembled WGS sequence"/>
</dbReference>
<dbReference type="CDD" id="cd00712">
    <property type="entry name" value="AsnB"/>
    <property type="match status" value="1"/>
</dbReference>
<dbReference type="PIRSF" id="PIRSF001589">
    <property type="entry name" value="Asn_synthetase_glu-h"/>
    <property type="match status" value="1"/>
</dbReference>
<dbReference type="SUPFAM" id="SSF52402">
    <property type="entry name" value="Adenine nucleotide alpha hydrolases-like"/>
    <property type="match status" value="1"/>
</dbReference>
<feature type="binding site" evidence="9">
    <location>
        <position position="282"/>
    </location>
    <ligand>
        <name>ATP</name>
        <dbReference type="ChEBI" id="CHEBI:30616"/>
    </ligand>
</feature>
<keyword evidence="4 9" id="KW-0547">Nucleotide-binding</keyword>
<dbReference type="RefSeq" id="WP_201429124.1">
    <property type="nucleotide sequence ID" value="NZ_JAEQBW010000001.1"/>
</dbReference>
<comment type="similarity">
    <text evidence="2">Belongs to the asparagine synthetase family.</text>
</comment>
<evidence type="ECO:0000256" key="7">
    <source>
        <dbReference type="ARBA" id="ARBA00048741"/>
    </source>
</evidence>
<dbReference type="InterPro" id="IPR001962">
    <property type="entry name" value="Asn_synthase"/>
</dbReference>
<comment type="catalytic activity">
    <reaction evidence="7">
        <text>L-aspartate + L-glutamine + ATP + H2O = L-asparagine + L-glutamate + AMP + diphosphate + H(+)</text>
        <dbReference type="Rhea" id="RHEA:12228"/>
        <dbReference type="ChEBI" id="CHEBI:15377"/>
        <dbReference type="ChEBI" id="CHEBI:15378"/>
        <dbReference type="ChEBI" id="CHEBI:29985"/>
        <dbReference type="ChEBI" id="CHEBI:29991"/>
        <dbReference type="ChEBI" id="CHEBI:30616"/>
        <dbReference type="ChEBI" id="CHEBI:33019"/>
        <dbReference type="ChEBI" id="CHEBI:58048"/>
        <dbReference type="ChEBI" id="CHEBI:58359"/>
        <dbReference type="ChEBI" id="CHEBI:456215"/>
        <dbReference type="EC" id="6.3.5.4"/>
    </reaction>
</comment>
<protein>
    <recommendedName>
        <fullName evidence="3">asparagine synthase (glutamine-hydrolyzing)</fullName>
        <ecNumber evidence="3">6.3.5.4</ecNumber>
    </recommendedName>
</protein>
<dbReference type="PROSITE" id="PS51278">
    <property type="entry name" value="GATASE_TYPE_2"/>
    <property type="match status" value="1"/>
</dbReference>
<dbReference type="EMBL" id="JAEQBW010000001">
    <property type="protein sequence ID" value="MBK6263435.1"/>
    <property type="molecule type" value="Genomic_DNA"/>
</dbReference>
<dbReference type="GO" id="GO:0005524">
    <property type="term" value="F:ATP binding"/>
    <property type="evidence" value="ECO:0007669"/>
    <property type="project" value="UniProtKB-KW"/>
</dbReference>
<dbReference type="Gene3D" id="3.40.50.620">
    <property type="entry name" value="HUPs"/>
    <property type="match status" value="1"/>
</dbReference>
<evidence type="ECO:0000256" key="9">
    <source>
        <dbReference type="PIRSR" id="PIRSR001589-2"/>
    </source>
</evidence>
<feature type="site" description="Important for beta-aspartyl-AMP intermediate formation" evidence="10">
    <location>
        <position position="357"/>
    </location>
</feature>
<dbReference type="SUPFAM" id="SSF56235">
    <property type="entry name" value="N-terminal nucleophile aminohydrolases (Ntn hydrolases)"/>
    <property type="match status" value="1"/>
</dbReference>
<keyword evidence="8" id="KW-0028">Amino-acid biosynthesis</keyword>
<keyword evidence="6 8" id="KW-0315">Glutamine amidotransferase</keyword>
<accession>A0A934WV34</accession>
<evidence type="ECO:0000256" key="4">
    <source>
        <dbReference type="ARBA" id="ARBA00022741"/>
    </source>
</evidence>
<dbReference type="EC" id="6.3.5.4" evidence="3"/>
<dbReference type="InterPro" id="IPR017932">
    <property type="entry name" value="GATase_2_dom"/>
</dbReference>
<dbReference type="GO" id="GO:0005829">
    <property type="term" value="C:cytosol"/>
    <property type="evidence" value="ECO:0007669"/>
    <property type="project" value="TreeGrafter"/>
</dbReference>
<dbReference type="InterPro" id="IPR006426">
    <property type="entry name" value="Asn_synth_AEB"/>
</dbReference>
<organism evidence="12 13">
    <name type="scientific">Marivirga aurantiaca</name>
    <dbReference type="NCBI Taxonomy" id="2802615"/>
    <lineage>
        <taxon>Bacteria</taxon>
        <taxon>Pseudomonadati</taxon>
        <taxon>Bacteroidota</taxon>
        <taxon>Cytophagia</taxon>
        <taxon>Cytophagales</taxon>
        <taxon>Marivirgaceae</taxon>
        <taxon>Marivirga</taxon>
    </lineage>
</organism>
<comment type="caution">
    <text evidence="12">The sequence shown here is derived from an EMBL/GenBank/DDBJ whole genome shotgun (WGS) entry which is preliminary data.</text>
</comment>
<keyword evidence="8" id="KW-0061">Asparagine biosynthesis</keyword>
<dbReference type="CDD" id="cd01991">
    <property type="entry name" value="Asn_synthase_B_C"/>
    <property type="match status" value="1"/>
</dbReference>
<proteinExistence type="inferred from homology"/>
<keyword evidence="12" id="KW-0436">Ligase</keyword>
<feature type="domain" description="Glutamine amidotransferase type-2" evidence="11">
    <location>
        <begin position="2"/>
        <end position="208"/>
    </location>
</feature>
<reference evidence="12" key="1">
    <citation type="submission" date="2021-01" db="EMBL/GenBank/DDBJ databases">
        <title>Marivirga aurantiaca sp. nov., isolated from intertidal surface sediments.</title>
        <authorList>
            <person name="Zhang M."/>
        </authorList>
    </citation>
    <scope>NUCLEOTIDE SEQUENCE</scope>
    <source>
        <strain evidence="12">S37H4</strain>
    </source>
</reference>
<keyword evidence="5 9" id="KW-0067">ATP-binding</keyword>
<dbReference type="PANTHER" id="PTHR43284">
    <property type="entry name" value="ASPARAGINE SYNTHETASE (GLUTAMINE-HYDROLYZING)"/>
    <property type="match status" value="1"/>
</dbReference>
<gene>
    <name evidence="12" type="primary">asnB</name>
    <name evidence="12" type="ORF">JKA74_00195</name>
</gene>